<dbReference type="PRINTS" id="PR00036">
    <property type="entry name" value="HTHLACI"/>
</dbReference>
<evidence type="ECO:0000256" key="2">
    <source>
        <dbReference type="ARBA" id="ARBA00023125"/>
    </source>
</evidence>
<name>A0A545U0Q5_9PROT</name>
<dbReference type="CDD" id="cd06273">
    <property type="entry name" value="PBP1_LacI-like"/>
    <property type="match status" value="1"/>
</dbReference>
<dbReference type="EMBL" id="VHSH01000001">
    <property type="protein sequence ID" value="TQV83061.1"/>
    <property type="molecule type" value="Genomic_DNA"/>
</dbReference>
<keyword evidence="2" id="KW-0238">DNA-binding</keyword>
<organism evidence="5 6">
    <name type="scientific">Denitrobaculum tricleocarpae</name>
    <dbReference type="NCBI Taxonomy" id="2591009"/>
    <lineage>
        <taxon>Bacteria</taxon>
        <taxon>Pseudomonadati</taxon>
        <taxon>Pseudomonadota</taxon>
        <taxon>Alphaproteobacteria</taxon>
        <taxon>Rhodospirillales</taxon>
        <taxon>Rhodospirillaceae</taxon>
        <taxon>Denitrobaculum</taxon>
    </lineage>
</organism>
<dbReference type="RefSeq" id="WP_142893951.1">
    <property type="nucleotide sequence ID" value="NZ_ML660052.1"/>
</dbReference>
<reference evidence="5 6" key="1">
    <citation type="submission" date="2019-06" db="EMBL/GenBank/DDBJ databases">
        <title>Whole genome sequence for Rhodospirillaceae sp. R148.</title>
        <authorList>
            <person name="Wang G."/>
        </authorList>
    </citation>
    <scope>NUCLEOTIDE SEQUENCE [LARGE SCALE GENOMIC DNA]</scope>
    <source>
        <strain evidence="5 6">R148</strain>
    </source>
</reference>
<dbReference type="AlphaFoldDB" id="A0A545U0Q5"/>
<dbReference type="GO" id="GO:0003700">
    <property type="term" value="F:DNA-binding transcription factor activity"/>
    <property type="evidence" value="ECO:0007669"/>
    <property type="project" value="TreeGrafter"/>
</dbReference>
<dbReference type="InterPro" id="IPR010982">
    <property type="entry name" value="Lambda_DNA-bd_dom_sf"/>
</dbReference>
<evidence type="ECO:0000313" key="5">
    <source>
        <dbReference type="EMBL" id="TQV83061.1"/>
    </source>
</evidence>
<dbReference type="Pfam" id="PF13377">
    <property type="entry name" value="Peripla_BP_3"/>
    <property type="match status" value="1"/>
</dbReference>
<dbReference type="Pfam" id="PF00356">
    <property type="entry name" value="LacI"/>
    <property type="match status" value="1"/>
</dbReference>
<gene>
    <name evidence="5" type="ORF">FKG95_00180</name>
</gene>
<proteinExistence type="predicted"/>
<dbReference type="OrthoDB" id="128688at2"/>
<dbReference type="PROSITE" id="PS50932">
    <property type="entry name" value="HTH_LACI_2"/>
    <property type="match status" value="1"/>
</dbReference>
<dbReference type="InterPro" id="IPR028082">
    <property type="entry name" value="Peripla_BP_I"/>
</dbReference>
<dbReference type="PANTHER" id="PTHR30146:SF109">
    <property type="entry name" value="HTH-TYPE TRANSCRIPTIONAL REGULATOR GALS"/>
    <property type="match status" value="1"/>
</dbReference>
<dbReference type="InterPro" id="IPR046335">
    <property type="entry name" value="LacI/GalR-like_sensor"/>
</dbReference>
<dbReference type="SMART" id="SM00354">
    <property type="entry name" value="HTH_LACI"/>
    <property type="match status" value="1"/>
</dbReference>
<evidence type="ECO:0000256" key="3">
    <source>
        <dbReference type="ARBA" id="ARBA00023163"/>
    </source>
</evidence>
<dbReference type="SUPFAM" id="SSF53822">
    <property type="entry name" value="Periplasmic binding protein-like I"/>
    <property type="match status" value="1"/>
</dbReference>
<evidence type="ECO:0000256" key="1">
    <source>
        <dbReference type="ARBA" id="ARBA00023015"/>
    </source>
</evidence>
<dbReference type="InterPro" id="IPR000843">
    <property type="entry name" value="HTH_LacI"/>
</dbReference>
<dbReference type="Proteomes" id="UP000315252">
    <property type="component" value="Unassembled WGS sequence"/>
</dbReference>
<comment type="caution">
    <text evidence="5">The sequence shown here is derived from an EMBL/GenBank/DDBJ whole genome shotgun (WGS) entry which is preliminary data.</text>
</comment>
<dbReference type="GO" id="GO:0000976">
    <property type="term" value="F:transcription cis-regulatory region binding"/>
    <property type="evidence" value="ECO:0007669"/>
    <property type="project" value="TreeGrafter"/>
</dbReference>
<dbReference type="Gene3D" id="3.40.50.2300">
    <property type="match status" value="2"/>
</dbReference>
<dbReference type="CDD" id="cd01392">
    <property type="entry name" value="HTH_LacI"/>
    <property type="match status" value="1"/>
</dbReference>
<dbReference type="SUPFAM" id="SSF47413">
    <property type="entry name" value="lambda repressor-like DNA-binding domains"/>
    <property type="match status" value="1"/>
</dbReference>
<keyword evidence="3" id="KW-0804">Transcription</keyword>
<dbReference type="PANTHER" id="PTHR30146">
    <property type="entry name" value="LACI-RELATED TRANSCRIPTIONAL REPRESSOR"/>
    <property type="match status" value="1"/>
</dbReference>
<evidence type="ECO:0000259" key="4">
    <source>
        <dbReference type="PROSITE" id="PS50932"/>
    </source>
</evidence>
<feature type="domain" description="HTH lacI-type" evidence="4">
    <location>
        <begin position="7"/>
        <end position="61"/>
    </location>
</feature>
<protein>
    <submittedName>
        <fullName evidence="5">LacI family transcriptional regulator</fullName>
    </submittedName>
</protein>
<evidence type="ECO:0000313" key="6">
    <source>
        <dbReference type="Proteomes" id="UP000315252"/>
    </source>
</evidence>
<sequence>MKRRTTTTLDDVARAAGVSPATVSRCINRPASVREEKRERILNTIERLGYVPNGSARALASKKTRMIGAIMPSLDNMLFGGPLEAFQKEVGSAGYTVAVACSEYDPQQERIHIRNFLESRVDGLLLVGAQRDPDIYRQLEQQGVPYVLTWISSDTRKEHCVGFDNAAAAEQLVDYLVTLGHRHFAMISGFIEHNDRAKARYFGVRNALERHGLSLPPDQLLHRPFEPDAGRDAFHLLMSAENPPTCILCGSEPHAYGALFEARDMNVDVPGEVSVTGFDDMWLASQISPPLTTVRTPRGRMGRQAAHHLLAQLRGERLVAPRPIETTLVVRKSTAPPRPTPLLQRVDTDHFQARTRVKSGS</sequence>
<dbReference type="Gene3D" id="1.10.260.40">
    <property type="entry name" value="lambda repressor-like DNA-binding domains"/>
    <property type="match status" value="1"/>
</dbReference>
<keyword evidence="6" id="KW-1185">Reference proteome</keyword>
<keyword evidence="1" id="KW-0805">Transcription regulation</keyword>
<accession>A0A545U0Q5</accession>